<evidence type="ECO:0000256" key="10">
    <source>
        <dbReference type="ARBA" id="ARBA00023136"/>
    </source>
</evidence>
<evidence type="ECO:0000256" key="8">
    <source>
        <dbReference type="ARBA" id="ARBA00023004"/>
    </source>
</evidence>
<dbReference type="InterPro" id="IPR036396">
    <property type="entry name" value="Cyt_P450_sf"/>
</dbReference>
<organism evidence="12">
    <name type="scientific">Ananas comosus var. bracteatus</name>
    <name type="common">red pineapple</name>
    <dbReference type="NCBI Taxonomy" id="296719"/>
    <lineage>
        <taxon>Eukaryota</taxon>
        <taxon>Viridiplantae</taxon>
        <taxon>Streptophyta</taxon>
        <taxon>Embryophyta</taxon>
        <taxon>Tracheophyta</taxon>
        <taxon>Spermatophyta</taxon>
        <taxon>Magnoliopsida</taxon>
        <taxon>Liliopsida</taxon>
        <taxon>Poales</taxon>
        <taxon>Bromeliaceae</taxon>
        <taxon>Bromelioideae</taxon>
        <taxon>Ananas</taxon>
    </lineage>
</organism>
<keyword evidence="9" id="KW-0503">Monooxygenase</keyword>
<gene>
    <name evidence="12" type="ORF">CB5_LOCUS12117</name>
</gene>
<proteinExistence type="inferred from homology"/>
<keyword evidence="3" id="KW-0349">Heme</keyword>
<accession>A0A6V7PEG1</accession>
<feature type="compositionally biased region" description="Basic residues" evidence="11">
    <location>
        <begin position="219"/>
        <end position="228"/>
    </location>
</feature>
<dbReference type="SUPFAM" id="SSF48264">
    <property type="entry name" value="Cytochrome P450"/>
    <property type="match status" value="1"/>
</dbReference>
<dbReference type="GO" id="GO:0016705">
    <property type="term" value="F:oxidoreductase activity, acting on paired donors, with incorporation or reduction of molecular oxygen"/>
    <property type="evidence" value="ECO:0007669"/>
    <property type="project" value="InterPro"/>
</dbReference>
<evidence type="ECO:0000256" key="4">
    <source>
        <dbReference type="ARBA" id="ARBA00022692"/>
    </source>
</evidence>
<keyword evidence="6" id="KW-1133">Transmembrane helix</keyword>
<dbReference type="GO" id="GO:0006629">
    <property type="term" value="P:lipid metabolic process"/>
    <property type="evidence" value="ECO:0007669"/>
    <property type="project" value="UniProtKB-ARBA"/>
</dbReference>
<evidence type="ECO:0000313" key="12">
    <source>
        <dbReference type="EMBL" id="CAD1828906.1"/>
    </source>
</evidence>
<dbReference type="InterPro" id="IPR001128">
    <property type="entry name" value="Cyt_P450"/>
</dbReference>
<keyword evidence="4" id="KW-0812">Transmembrane</keyword>
<keyword evidence="8" id="KW-0408">Iron</keyword>
<dbReference type="AlphaFoldDB" id="A0A6V7PEG1"/>
<comment type="subcellular location">
    <subcellularLocation>
        <location evidence="1">Membrane</location>
    </subcellularLocation>
</comment>
<dbReference type="GO" id="GO:0005506">
    <property type="term" value="F:iron ion binding"/>
    <property type="evidence" value="ECO:0007669"/>
    <property type="project" value="InterPro"/>
</dbReference>
<name>A0A6V7PEG1_ANACO</name>
<comment type="similarity">
    <text evidence="2">Belongs to the cytochrome P450 family.</text>
</comment>
<dbReference type="InterPro" id="IPR050665">
    <property type="entry name" value="Cytochrome_P450_Monooxygen"/>
</dbReference>
<evidence type="ECO:0000256" key="5">
    <source>
        <dbReference type="ARBA" id="ARBA00022723"/>
    </source>
</evidence>
<evidence type="ECO:0000256" key="6">
    <source>
        <dbReference type="ARBA" id="ARBA00022989"/>
    </source>
</evidence>
<dbReference type="PANTHER" id="PTHR24282:SF36">
    <property type="entry name" value="CYTOCHROME P450 714A1-RELATED"/>
    <property type="match status" value="1"/>
</dbReference>
<feature type="compositionally biased region" description="Basic and acidic residues" evidence="11">
    <location>
        <begin position="208"/>
        <end position="218"/>
    </location>
</feature>
<dbReference type="Pfam" id="PF00067">
    <property type="entry name" value="p450"/>
    <property type="match status" value="1"/>
</dbReference>
<feature type="region of interest" description="Disordered" evidence="11">
    <location>
        <begin position="1"/>
        <end position="21"/>
    </location>
</feature>
<dbReference type="PANTHER" id="PTHR24282">
    <property type="entry name" value="CYTOCHROME P450 FAMILY MEMBER"/>
    <property type="match status" value="1"/>
</dbReference>
<evidence type="ECO:0000256" key="7">
    <source>
        <dbReference type="ARBA" id="ARBA00023002"/>
    </source>
</evidence>
<protein>
    <submittedName>
        <fullName evidence="12">Uncharacterized protein</fullName>
    </submittedName>
</protein>
<evidence type="ECO:0000256" key="9">
    <source>
        <dbReference type="ARBA" id="ARBA00023033"/>
    </source>
</evidence>
<keyword evidence="10" id="KW-0472">Membrane</keyword>
<keyword evidence="7" id="KW-0560">Oxidoreductase</keyword>
<reference evidence="12" key="1">
    <citation type="submission" date="2020-07" db="EMBL/GenBank/DDBJ databases">
        <authorList>
            <person name="Lin J."/>
        </authorList>
    </citation>
    <scope>NUCLEOTIDE SEQUENCE</scope>
</reference>
<evidence type="ECO:0000256" key="2">
    <source>
        <dbReference type="ARBA" id="ARBA00010617"/>
    </source>
</evidence>
<dbReference type="Gene3D" id="1.10.630.10">
    <property type="entry name" value="Cytochrome P450"/>
    <property type="match status" value="1"/>
</dbReference>
<feature type="compositionally biased region" description="Basic and acidic residues" evidence="11">
    <location>
        <begin position="1"/>
        <end position="20"/>
    </location>
</feature>
<dbReference type="GO" id="GO:0004497">
    <property type="term" value="F:monooxygenase activity"/>
    <property type="evidence" value="ECO:0007669"/>
    <property type="project" value="UniProtKB-KW"/>
</dbReference>
<dbReference type="GO" id="GO:0016020">
    <property type="term" value="C:membrane"/>
    <property type="evidence" value="ECO:0007669"/>
    <property type="project" value="UniProtKB-SubCell"/>
</dbReference>
<dbReference type="GO" id="GO:0020037">
    <property type="term" value="F:heme binding"/>
    <property type="evidence" value="ECO:0007669"/>
    <property type="project" value="InterPro"/>
</dbReference>
<evidence type="ECO:0000256" key="1">
    <source>
        <dbReference type="ARBA" id="ARBA00004370"/>
    </source>
</evidence>
<feature type="region of interest" description="Disordered" evidence="11">
    <location>
        <begin position="208"/>
        <end position="238"/>
    </location>
</feature>
<evidence type="ECO:0000256" key="3">
    <source>
        <dbReference type="ARBA" id="ARBA00022617"/>
    </source>
</evidence>
<dbReference type="EMBL" id="LR862147">
    <property type="protein sequence ID" value="CAD1828906.1"/>
    <property type="molecule type" value="Genomic_DNA"/>
</dbReference>
<evidence type="ECO:0000256" key="11">
    <source>
        <dbReference type="SAM" id="MobiDB-lite"/>
    </source>
</evidence>
<sequence length="288" mass="32152">MKRLATEERARGRRRDEGGIQHDYTSTVFPHYEQWRKEYVRKKDRCGVHVLDGERGSAAREPSGCGAGHRAVRVAGFGEGHVSQEDPRAAARPWHPQIQRSRMVASAQDHRPPLLPRQSQGHGDLMVDCAYPLLKSWERKIECSGGSAAEIRIDEDLRTYSADVISKACFGSSYVQGKEIFLKLRALQKAVSRPNFLPKLLILRDKAEPRSVETEQRGSRPHLKGSKRRGGDLDGGRQLPENNLLNAILRSASDEQIGPGRADSFVVDNCKSIYFAGHETTAVTATWC</sequence>
<keyword evidence="5" id="KW-0479">Metal-binding</keyword>